<evidence type="ECO:0008006" key="3">
    <source>
        <dbReference type="Google" id="ProtNLM"/>
    </source>
</evidence>
<dbReference type="Gene3D" id="2.120.10.30">
    <property type="entry name" value="TolB, C-terminal domain"/>
    <property type="match status" value="1"/>
</dbReference>
<proteinExistence type="predicted"/>
<gene>
    <name evidence="1" type="ORF">ElP_25350</name>
</gene>
<dbReference type="EMBL" id="CP036426">
    <property type="protein sequence ID" value="QDV34643.1"/>
    <property type="molecule type" value="Genomic_DNA"/>
</dbReference>
<dbReference type="KEGG" id="tpla:ElP_25350"/>
<dbReference type="PANTHER" id="PTHR33546:SF1">
    <property type="entry name" value="LARGE, MULTIFUNCTIONAL SECRETED PROTEIN"/>
    <property type="match status" value="1"/>
</dbReference>
<dbReference type="OrthoDB" id="9770043at2"/>
<dbReference type="RefSeq" id="WP_145269675.1">
    <property type="nucleotide sequence ID" value="NZ_CP036426.1"/>
</dbReference>
<dbReference type="InterPro" id="IPR011042">
    <property type="entry name" value="6-blade_b-propeller_TolB-like"/>
</dbReference>
<dbReference type="PANTHER" id="PTHR33546">
    <property type="entry name" value="LARGE, MULTIFUNCTIONAL SECRETED PROTEIN-RELATED"/>
    <property type="match status" value="1"/>
</dbReference>
<sequence length="479" mass="51873">MPVTVTRTSWDALRSLPTTARPVVDPADVEVPEGYELEPVLVGLSFPCGMGFAPDGSLFLLEGGSTWPTRPYMRARILRLDTATGAMDEIASEVLGGPRGVTWRDGTLYVTVKGGRHAHVDRIDPSTGERTTIVDGLPSGGWHEPSDPVFGPDGLLYFGNGSVSQNGVCLPAGFTVDLAKHPTACDVPGQDVTLTGNNVWSRNPTAPFPYLAETGPFKPFGRRAEKGEVIRGHLKCSSGLWRCHPDGSGLELLAWGLRNPYGLAFSEQGELYASDNDLEEKGERAIADDPDRVWHIRNARTPHGSVSTPDWYGFPDMCADGLPVDHESHRPAKGKAAERLIADPPPWAGPATYLEKPHTCFCHMEFCRSDAFGHRRALFVASFGTYAPLNTPDPNALTRGFCITKVDVDSGSGEAFLRNRRPGPASAHPGSGGIERPVDCKFHPDGRSLYLLDFGVTAVAPTHVVAYARTGVLWRLTRI</sequence>
<name>A0A518H1D6_9BACT</name>
<organism evidence="1 2">
    <name type="scientific">Tautonia plasticadhaerens</name>
    <dbReference type="NCBI Taxonomy" id="2527974"/>
    <lineage>
        <taxon>Bacteria</taxon>
        <taxon>Pseudomonadati</taxon>
        <taxon>Planctomycetota</taxon>
        <taxon>Planctomycetia</taxon>
        <taxon>Isosphaerales</taxon>
        <taxon>Isosphaeraceae</taxon>
        <taxon>Tautonia</taxon>
    </lineage>
</organism>
<dbReference type="AlphaFoldDB" id="A0A518H1D6"/>
<evidence type="ECO:0000313" key="2">
    <source>
        <dbReference type="Proteomes" id="UP000317835"/>
    </source>
</evidence>
<protein>
    <recommendedName>
        <fullName evidence="3">Glucose/Sorbosone dehydrogenase domain-containing protein</fullName>
    </recommendedName>
</protein>
<reference evidence="1 2" key="1">
    <citation type="submission" date="2019-02" db="EMBL/GenBank/DDBJ databases">
        <title>Deep-cultivation of Planctomycetes and their phenomic and genomic characterization uncovers novel biology.</title>
        <authorList>
            <person name="Wiegand S."/>
            <person name="Jogler M."/>
            <person name="Boedeker C."/>
            <person name="Pinto D."/>
            <person name="Vollmers J."/>
            <person name="Rivas-Marin E."/>
            <person name="Kohn T."/>
            <person name="Peeters S.H."/>
            <person name="Heuer A."/>
            <person name="Rast P."/>
            <person name="Oberbeckmann S."/>
            <person name="Bunk B."/>
            <person name="Jeske O."/>
            <person name="Meyerdierks A."/>
            <person name="Storesund J.E."/>
            <person name="Kallscheuer N."/>
            <person name="Luecker S."/>
            <person name="Lage O.M."/>
            <person name="Pohl T."/>
            <person name="Merkel B.J."/>
            <person name="Hornburger P."/>
            <person name="Mueller R.-W."/>
            <person name="Bruemmer F."/>
            <person name="Labrenz M."/>
            <person name="Spormann A.M."/>
            <person name="Op den Camp H."/>
            <person name="Overmann J."/>
            <person name="Amann R."/>
            <person name="Jetten M.S.M."/>
            <person name="Mascher T."/>
            <person name="Medema M.H."/>
            <person name="Devos D.P."/>
            <person name="Kaster A.-K."/>
            <person name="Ovreas L."/>
            <person name="Rohde M."/>
            <person name="Galperin M.Y."/>
            <person name="Jogler C."/>
        </authorList>
    </citation>
    <scope>NUCLEOTIDE SEQUENCE [LARGE SCALE GENOMIC DNA]</scope>
    <source>
        <strain evidence="1 2">ElP</strain>
    </source>
</reference>
<dbReference type="Proteomes" id="UP000317835">
    <property type="component" value="Chromosome"/>
</dbReference>
<keyword evidence="2" id="KW-1185">Reference proteome</keyword>
<evidence type="ECO:0000313" key="1">
    <source>
        <dbReference type="EMBL" id="QDV34643.1"/>
    </source>
</evidence>
<dbReference type="InterPro" id="IPR011041">
    <property type="entry name" value="Quinoprot_gluc/sorb_DH_b-prop"/>
</dbReference>
<dbReference type="SUPFAM" id="SSF50952">
    <property type="entry name" value="Soluble quinoprotein glucose dehydrogenase"/>
    <property type="match status" value="1"/>
</dbReference>
<accession>A0A518H1D6</accession>